<evidence type="ECO:0000313" key="2">
    <source>
        <dbReference type="EMBL" id="KAF6167732.1"/>
    </source>
</evidence>
<sequence>MLKNVGSCNDGNVVLSKRYKTSDMVSGKDASVLESRMVHSRSNKRQPHERERINSSSFPNNRFITKNLESTQRERRKIRVINQELSEDDKWLKRAKGSGPRRWEYNSVVRGKLDSSADSHPDIEGRYSPVESAFKMGRSSIDEVSTSGRTNESDSRREGGLEQFPGFPGQLVSYPLGSDAFREFCKAKGAIGGKWGVKSTVERKKSLLDEVAEEETELKLVLGELGMSRKKRVKSRSKKVTKAQSTSLSQPNLTTSKIVRKFSKRQIQNSLPASGTTVSGEVTQGKKRRVKPLGASGEKVAEWQSASVDDIKEVARLVKGIWLGIDEQESELRKAKNGLEKNLARAKTDALKEVKQLKAVHAVAISQLKVTAKANLDETAEGHDRLGRYLMLKGYSQEEVDTIKAHTYAEEEEEKVEVLGLVDGLDGISPQTVLDNHGDDVKLPKGESEKVG</sequence>
<organism evidence="2 3">
    <name type="scientific">Kingdonia uniflora</name>
    <dbReference type="NCBI Taxonomy" id="39325"/>
    <lineage>
        <taxon>Eukaryota</taxon>
        <taxon>Viridiplantae</taxon>
        <taxon>Streptophyta</taxon>
        <taxon>Embryophyta</taxon>
        <taxon>Tracheophyta</taxon>
        <taxon>Spermatophyta</taxon>
        <taxon>Magnoliopsida</taxon>
        <taxon>Ranunculales</taxon>
        <taxon>Circaeasteraceae</taxon>
        <taxon>Kingdonia</taxon>
    </lineage>
</organism>
<proteinExistence type="predicted"/>
<keyword evidence="3" id="KW-1185">Reference proteome</keyword>
<accession>A0A7J7NLA1</accession>
<reference evidence="2 3" key="1">
    <citation type="journal article" date="2020" name="IScience">
        <title>Genome Sequencing of the Endangered Kingdonia uniflora (Circaeasteraceae, Ranunculales) Reveals Potential Mechanisms of Evolutionary Specialization.</title>
        <authorList>
            <person name="Sun Y."/>
            <person name="Deng T."/>
            <person name="Zhang A."/>
            <person name="Moore M.J."/>
            <person name="Landis J.B."/>
            <person name="Lin N."/>
            <person name="Zhang H."/>
            <person name="Zhang X."/>
            <person name="Huang J."/>
            <person name="Zhang X."/>
            <person name="Sun H."/>
            <person name="Wang H."/>
        </authorList>
    </citation>
    <scope>NUCLEOTIDE SEQUENCE [LARGE SCALE GENOMIC DNA]</scope>
    <source>
        <strain evidence="2">TB1705</strain>
        <tissue evidence="2">Leaf</tissue>
    </source>
</reference>
<comment type="caution">
    <text evidence="2">The sequence shown here is derived from an EMBL/GenBank/DDBJ whole genome shotgun (WGS) entry which is preliminary data.</text>
</comment>
<feature type="region of interest" description="Disordered" evidence="1">
    <location>
        <begin position="430"/>
        <end position="452"/>
    </location>
</feature>
<name>A0A7J7NLA1_9MAGN</name>
<dbReference type="Proteomes" id="UP000541444">
    <property type="component" value="Unassembled WGS sequence"/>
</dbReference>
<evidence type="ECO:0000313" key="3">
    <source>
        <dbReference type="Proteomes" id="UP000541444"/>
    </source>
</evidence>
<evidence type="ECO:0000256" key="1">
    <source>
        <dbReference type="SAM" id="MobiDB-lite"/>
    </source>
</evidence>
<feature type="compositionally biased region" description="Basic and acidic residues" evidence="1">
    <location>
        <begin position="436"/>
        <end position="452"/>
    </location>
</feature>
<dbReference type="EMBL" id="JACGCM010000719">
    <property type="protein sequence ID" value="KAF6167732.1"/>
    <property type="molecule type" value="Genomic_DNA"/>
</dbReference>
<dbReference type="AlphaFoldDB" id="A0A7J7NLA1"/>
<feature type="compositionally biased region" description="Basic and acidic residues" evidence="1">
    <location>
        <begin position="151"/>
        <end position="160"/>
    </location>
</feature>
<feature type="region of interest" description="Disordered" evidence="1">
    <location>
        <begin position="38"/>
        <end position="61"/>
    </location>
</feature>
<protein>
    <submittedName>
        <fullName evidence="2">Uncharacterized protein</fullName>
    </submittedName>
</protein>
<feature type="region of interest" description="Disordered" evidence="1">
    <location>
        <begin position="137"/>
        <end position="166"/>
    </location>
</feature>
<gene>
    <name evidence="2" type="ORF">GIB67_017227</name>
</gene>